<accession>A0AA43BCD5</accession>
<keyword evidence="1" id="KW-1133">Transmembrane helix</keyword>
<evidence type="ECO:0000256" key="1">
    <source>
        <dbReference type="SAM" id="Phobius"/>
    </source>
</evidence>
<proteinExistence type="predicted"/>
<dbReference type="AlphaFoldDB" id="A0AA43BCD5"/>
<dbReference type="RefSeq" id="WP_279729546.1">
    <property type="nucleotide sequence ID" value="NZ_JAOCKX010000052.1"/>
</dbReference>
<dbReference type="EMBL" id="JAOCKX010000052">
    <property type="protein sequence ID" value="MDH2134233.1"/>
    <property type="molecule type" value="Genomic_DNA"/>
</dbReference>
<keyword evidence="1" id="KW-0812">Transmembrane</keyword>
<feature type="transmembrane region" description="Helical" evidence="1">
    <location>
        <begin position="268"/>
        <end position="294"/>
    </location>
</feature>
<evidence type="ECO:0000313" key="2">
    <source>
        <dbReference type="EMBL" id="MDH2134233.1"/>
    </source>
</evidence>
<dbReference type="InterPro" id="IPR029039">
    <property type="entry name" value="Flavoprotein-like_sf"/>
</dbReference>
<dbReference type="SUPFAM" id="SSF52218">
    <property type="entry name" value="Flavoproteins"/>
    <property type="match status" value="1"/>
</dbReference>
<dbReference type="Gene3D" id="3.40.50.360">
    <property type="match status" value="1"/>
</dbReference>
<name>A0AA43BCD5_SPHYA</name>
<evidence type="ECO:0000313" key="3">
    <source>
        <dbReference type="Proteomes" id="UP001162318"/>
    </source>
</evidence>
<comment type="caution">
    <text evidence="2">The sequence shown here is derived from an EMBL/GenBank/DDBJ whole genome shotgun (WGS) entry which is preliminary data.</text>
</comment>
<keyword evidence="1" id="KW-0472">Membrane</keyword>
<reference evidence="2" key="1">
    <citation type="submission" date="2022-09" db="EMBL/GenBank/DDBJ databases">
        <title>Intensive care unit water sources are persistently colonized with multi-drug resistant bacteria and are the site of extensive horizontal gene transfer of antibiotic resistance genes.</title>
        <authorList>
            <person name="Diorio-Toth L."/>
        </authorList>
    </citation>
    <scope>NUCLEOTIDE SEQUENCE</scope>
    <source>
        <strain evidence="2">GD03659</strain>
    </source>
</reference>
<sequence length="327" mass="37122">MKMNDNSYSRRKRVLAIYFSNSGDTKHALDRFLSPIENFGHDIVCREIVCEKKFPYPWKGYDFFNVLPETISGIAPELSNHTELCAEDFDMIVLAWQVWFLSPSLPMQAFMNSTSPESFRDRRVISIISCRQMWYAAYIDVARSIARTGAIFGDNLIVRHRGKLASFVTTPYALLTGKDRKLAFLERGGQRPDDLVNLEEAGRRVAYSSDQWGRRSSVTLLDDLVSRGDSISGLVTERLGRGFMRIWASVAITIGGPSSKARAPVMYAFTYLFLILIPIMLVVGAIIGLFSKVFGQNWSFRRLRGLDSRVSDYYPNFEDKLSSDKIA</sequence>
<dbReference type="Proteomes" id="UP001162318">
    <property type="component" value="Unassembled WGS sequence"/>
</dbReference>
<organism evidence="2 3">
    <name type="scientific">Sphingobium yanoikuyae</name>
    <name type="common">Sphingomonas yanoikuyae</name>
    <dbReference type="NCBI Taxonomy" id="13690"/>
    <lineage>
        <taxon>Bacteria</taxon>
        <taxon>Pseudomonadati</taxon>
        <taxon>Pseudomonadota</taxon>
        <taxon>Alphaproteobacteria</taxon>
        <taxon>Sphingomonadales</taxon>
        <taxon>Sphingomonadaceae</taxon>
        <taxon>Sphingobium</taxon>
    </lineage>
</organism>
<protein>
    <recommendedName>
        <fullName evidence="4">Dialkylrecorsinol condensing enzyme</fullName>
    </recommendedName>
</protein>
<gene>
    <name evidence="2" type="ORF">N5J77_24165</name>
</gene>
<evidence type="ECO:0008006" key="4">
    <source>
        <dbReference type="Google" id="ProtNLM"/>
    </source>
</evidence>